<dbReference type="KEGG" id="nwa:Nwat_1014"/>
<reference evidence="1 2" key="1">
    <citation type="submission" date="2010-06" db="EMBL/GenBank/DDBJ databases">
        <title>Complete sequence of chromosome of Nitrosococcus watsoni C-113.</title>
        <authorList>
            <consortium name="US DOE Joint Genome Institute"/>
            <person name="Lucas S."/>
            <person name="Copeland A."/>
            <person name="Lapidus A."/>
            <person name="Cheng J.-F."/>
            <person name="Bruce D."/>
            <person name="Goodwin L."/>
            <person name="Pitluck S."/>
            <person name="Malfatti S.A."/>
            <person name="Chain P.S.G."/>
            <person name="Land M."/>
            <person name="Hauser L."/>
            <person name="Kyrpides N."/>
            <person name="Ivanova N."/>
            <person name="Cambell M.A."/>
            <person name="Heidelberg J.F."/>
            <person name="Klotz M.G."/>
            <person name="Woyke T."/>
        </authorList>
    </citation>
    <scope>NUCLEOTIDE SEQUENCE [LARGE SCALE GENOMIC DNA]</scope>
    <source>
        <strain evidence="1 2">C-113</strain>
    </source>
</reference>
<dbReference type="STRING" id="105559.Nwat_1014"/>
<name>D8K4X9_NITWC</name>
<dbReference type="AlphaFoldDB" id="D8K4X9"/>
<evidence type="ECO:0000313" key="1">
    <source>
        <dbReference type="EMBL" id="ADJ27956.1"/>
    </source>
</evidence>
<keyword evidence="2" id="KW-1185">Reference proteome</keyword>
<sequence>MMNLFNKITLFILCIAVFIISVLLLIILLQSSESIIAVLIKFADDLQIQWITIVISTSEKNNVSFYQ</sequence>
<protein>
    <submittedName>
        <fullName evidence="1">Uncharacterized protein</fullName>
    </submittedName>
</protein>
<dbReference type="Proteomes" id="UP000000393">
    <property type="component" value="Chromosome"/>
</dbReference>
<proteinExistence type="predicted"/>
<gene>
    <name evidence="1" type="ordered locus">Nwat_1014</name>
</gene>
<dbReference type="EMBL" id="CP002086">
    <property type="protein sequence ID" value="ADJ27956.1"/>
    <property type="molecule type" value="Genomic_DNA"/>
</dbReference>
<dbReference type="HOGENOM" id="CLU_2808098_0_0_6"/>
<evidence type="ECO:0000313" key="2">
    <source>
        <dbReference type="Proteomes" id="UP000000393"/>
    </source>
</evidence>
<accession>D8K4X9</accession>
<organism evidence="1 2">
    <name type="scientific">Nitrosococcus watsoni (strain C-113)</name>
    <dbReference type="NCBI Taxonomy" id="105559"/>
    <lineage>
        <taxon>Bacteria</taxon>
        <taxon>Pseudomonadati</taxon>
        <taxon>Pseudomonadota</taxon>
        <taxon>Gammaproteobacteria</taxon>
        <taxon>Chromatiales</taxon>
        <taxon>Chromatiaceae</taxon>
        <taxon>Nitrosococcus</taxon>
    </lineage>
</organism>